<reference evidence="3 4" key="1">
    <citation type="submission" date="2024-03" db="EMBL/GenBank/DDBJ databases">
        <title>Complete genome sequence of the green alga Chloropicon roscoffensis RCC1871.</title>
        <authorList>
            <person name="Lemieux C."/>
            <person name="Pombert J.-F."/>
            <person name="Otis C."/>
            <person name="Turmel M."/>
        </authorList>
    </citation>
    <scope>NUCLEOTIDE SEQUENCE [LARGE SCALE GENOMIC DNA]</scope>
    <source>
        <strain evidence="3 4">RCC1871</strain>
    </source>
</reference>
<dbReference type="SUPFAM" id="SSF48452">
    <property type="entry name" value="TPR-like"/>
    <property type="match status" value="1"/>
</dbReference>
<dbReference type="CDD" id="cd02440">
    <property type="entry name" value="AdoMet_MTases"/>
    <property type="match status" value="1"/>
</dbReference>
<dbReference type="Gene3D" id="3.40.50.150">
    <property type="entry name" value="Vaccinia Virus protein VP39"/>
    <property type="match status" value="2"/>
</dbReference>
<dbReference type="GO" id="GO:0032259">
    <property type="term" value="P:methylation"/>
    <property type="evidence" value="ECO:0007669"/>
    <property type="project" value="UniProtKB-KW"/>
</dbReference>
<organism evidence="3 4">
    <name type="scientific">Chloropicon roscoffensis</name>
    <dbReference type="NCBI Taxonomy" id="1461544"/>
    <lineage>
        <taxon>Eukaryota</taxon>
        <taxon>Viridiplantae</taxon>
        <taxon>Chlorophyta</taxon>
        <taxon>Chloropicophyceae</taxon>
        <taxon>Chloropicales</taxon>
        <taxon>Chloropicaceae</taxon>
        <taxon>Chloropicon</taxon>
    </lineage>
</organism>
<keyword evidence="1 2" id="KW-0949">S-adenosyl-L-methionine</keyword>
<dbReference type="Gene3D" id="1.25.40.10">
    <property type="entry name" value="Tetratricopeptide repeat domain"/>
    <property type="match status" value="1"/>
</dbReference>
<dbReference type="PROSITE" id="PS51678">
    <property type="entry name" value="SAM_MT_PRMT"/>
    <property type="match status" value="2"/>
</dbReference>
<dbReference type="InterPro" id="IPR011990">
    <property type="entry name" value="TPR-like_helical_dom_sf"/>
</dbReference>
<dbReference type="Gene3D" id="2.70.160.11">
    <property type="entry name" value="Hnrnp arginine n-methyltransferase1"/>
    <property type="match status" value="2"/>
</dbReference>
<evidence type="ECO:0000313" key="4">
    <source>
        <dbReference type="Proteomes" id="UP001472866"/>
    </source>
</evidence>
<evidence type="ECO:0000256" key="1">
    <source>
        <dbReference type="ARBA" id="ARBA00022691"/>
    </source>
</evidence>
<dbReference type="InterPro" id="IPR029063">
    <property type="entry name" value="SAM-dependent_MTases_sf"/>
</dbReference>
<keyword evidence="2" id="KW-0808">Transferase</keyword>
<dbReference type="PANTHER" id="PTHR11006:SF4">
    <property type="entry name" value="PROTEIN ARGININE N-METHYLTRANSFERASE 7"/>
    <property type="match status" value="1"/>
</dbReference>
<sequence length="1115" mass="125106">MPRPNNKSETGDTDTGMVVDQEWLEGVSFADLGGHDVLRKEGALCDELLETDPELGDGCEGDGLGLSFESDTESESLEYDFEDLDGEVEIDAELRRQNLRGQLIFLVREFFDSDPGYLKKSLSVLNKEAAAFQKAGDNMSAIAAYAKLFAKVAKNRLTHPELYVTHCNRSSAYLKLELFEEALWDAMQCMKLAEEELGRNAQVAHQMFVKSHAKKGLALLGLERYRVASAVFNQGLQMDPFSKEMKRGLEEAQRKILEELLTGKSQRIKALPSTRPFQGQKITMQPYSAPLHKIRNEDMLPRQLLTPFQAENDYHVKDTYNYMTVQGDVRMPKAHFTFLEDFHRHELFREAIFKAVGDISKDRDCRVLNLGAGAGLNTMMCLEAGARHVTAVERWLYLAMSSKEVLLSNGFNDDQVKVIYKRPTDLALLKDVPVICNLLLCDILDDGLLTSGLIPAAKHALSELMTDQAVVIPCSATVYVQAGQVQNTEVCGFDVSCMNRHRWMPAFASGAPFDDKSFVPLSAPVEVWQFDMLTPPEEASRDSLDLKFSRSGVFNAVRFWYDLHLYDNIHLSTGPEAVEMGLKSLRPAVQFMKGQMVVREGDVIPLTAMHNTVRIKFDIEDAEFSSLTRPDASFPQNQFSFLSDTIRNEAYYRAIERVVARMKGEGKEVHALDMGCGSSLLSMMAARCGADSVVAAELHDGLCDTARHIVARNGLSDKITVVNKDVGLLERGTHIRALGANLVVADFFDSGLLHDNFMFLLERVKSRVLQQDYNIVPAAATIYCMGIESFTKDVQGFDFSSFNKYRWDKDYEAVDLSTLRHRKLTKPKKVFEFFFQGDRKGRSRENVLKLEVVNPGHMNAIIFWFDLHLDEQETITSAPPGIEMGGVVTQDYGQLREGSASGAFEDNDDGTFIASDAFVGEKKGYAFKKGELGQGYYVDFPCGRGEQQNASFSLAEAEEAIEPPLQDGHHWGQALQYLERAVRVQPKKRITVLAKREGNVIKFSLKEGVGSRVGKAPWKVEWGGGASVENPHYQRVHYCQLLVSDFLMRLRSKRFPPIEKDMKMMLANCGNLFLDPAVVTEVYHEFVVLEMIHGQPEFCPGASLEAITKRILKFS</sequence>
<proteinExistence type="predicted"/>
<dbReference type="Pfam" id="PF06325">
    <property type="entry name" value="PrmA"/>
    <property type="match status" value="1"/>
</dbReference>
<dbReference type="EMBL" id="CP151502">
    <property type="protein sequence ID" value="WZN60037.1"/>
    <property type="molecule type" value="Genomic_DNA"/>
</dbReference>
<evidence type="ECO:0000256" key="2">
    <source>
        <dbReference type="PROSITE-ProRule" id="PRU01015"/>
    </source>
</evidence>
<dbReference type="PANTHER" id="PTHR11006">
    <property type="entry name" value="PROTEIN ARGININE N-METHYLTRANSFERASE"/>
    <property type="match status" value="1"/>
</dbReference>
<dbReference type="InterPro" id="IPR025799">
    <property type="entry name" value="Arg_MeTrfase"/>
</dbReference>
<accession>A0AAX4P163</accession>
<dbReference type="AlphaFoldDB" id="A0AAX4P163"/>
<keyword evidence="4" id="KW-1185">Reference proteome</keyword>
<evidence type="ECO:0000313" key="3">
    <source>
        <dbReference type="EMBL" id="WZN60037.1"/>
    </source>
</evidence>
<dbReference type="GO" id="GO:0016274">
    <property type="term" value="F:protein-arginine N-methyltransferase activity"/>
    <property type="evidence" value="ECO:0007669"/>
    <property type="project" value="InterPro"/>
</dbReference>
<keyword evidence="2 3" id="KW-0489">Methyltransferase</keyword>
<gene>
    <name evidence="3" type="ORF">HKI87_02g15650</name>
</gene>
<dbReference type="Proteomes" id="UP001472866">
    <property type="component" value="Chromosome 02"/>
</dbReference>
<dbReference type="SUPFAM" id="SSF53335">
    <property type="entry name" value="S-adenosyl-L-methionine-dependent methyltransferases"/>
    <property type="match status" value="2"/>
</dbReference>
<name>A0AAX4P163_9CHLO</name>
<protein>
    <submittedName>
        <fullName evidence="3">S-adenosyl-L-methionine-dependent methyltransferase</fullName>
    </submittedName>
</protein>
<dbReference type="GO" id="GO:0042054">
    <property type="term" value="F:histone methyltransferase activity"/>
    <property type="evidence" value="ECO:0007669"/>
    <property type="project" value="TreeGrafter"/>
</dbReference>